<evidence type="ECO:0000313" key="4">
    <source>
        <dbReference type="Proteomes" id="UP000051936"/>
    </source>
</evidence>
<feature type="compositionally biased region" description="Basic and acidic residues" evidence="1">
    <location>
        <begin position="1"/>
        <end position="16"/>
    </location>
</feature>
<keyword evidence="4" id="KW-1185">Reference proteome</keyword>
<dbReference type="STRING" id="989370.AOQ71_09175"/>
<reference evidence="3 4" key="1">
    <citation type="submission" date="2015-09" db="EMBL/GenBank/DDBJ databases">
        <title>Draft Genome Sequence of Bradyrhizobium manausense Strain BR 3351T, a Novel Symbiotic Nitrogen-Fixing Alphaproteobacterium Isolated from Brazilian Amazon Rain Forest.</title>
        <authorList>
            <person name="De Araujo J.L."/>
            <person name="Zilli J.E."/>
        </authorList>
    </citation>
    <scope>NUCLEOTIDE SEQUENCE [LARGE SCALE GENOMIC DNA]</scope>
    <source>
        <strain evidence="3 4">BR3351</strain>
    </source>
</reference>
<sequence>MSDHQHEVRIHIDQKPLHSPNPTTGADLYDLGQVPEGKVLYKEVVGDQEGQLVRIDSPTIHLTEDEHFHSGDAPEKHYIIIVNTDPVVVDHDVLTFDELVKIAFPVLPTGTDPEFTVSFEHAKSIPHHGDLPQGGSVTVKKHGTIFDVDHTNRS</sequence>
<dbReference type="EMBL" id="LJYG01000042">
    <property type="protein sequence ID" value="KRQ15546.1"/>
    <property type="molecule type" value="Genomic_DNA"/>
</dbReference>
<evidence type="ECO:0000259" key="2">
    <source>
        <dbReference type="Pfam" id="PF14452"/>
    </source>
</evidence>
<proteinExistence type="predicted"/>
<accession>A0A0R3E012</accession>
<feature type="region of interest" description="Disordered" evidence="1">
    <location>
        <begin position="1"/>
        <end position="26"/>
    </location>
</feature>
<feature type="domain" description="Multi-ubiquitin" evidence="2">
    <location>
        <begin position="80"/>
        <end position="149"/>
    </location>
</feature>
<dbReference type="Proteomes" id="UP000051936">
    <property type="component" value="Unassembled WGS sequence"/>
</dbReference>
<name>A0A0R3E012_9BRAD</name>
<dbReference type="RefSeq" id="WP_057744745.1">
    <property type="nucleotide sequence ID" value="NZ_LJYG01000042.1"/>
</dbReference>
<dbReference type="OrthoDB" id="7859556at2"/>
<gene>
    <name evidence="3" type="ORF">AOQ71_09175</name>
</gene>
<protein>
    <recommendedName>
        <fullName evidence="2">Multi-ubiquitin domain-containing protein</fullName>
    </recommendedName>
</protein>
<dbReference type="Pfam" id="PF14452">
    <property type="entry name" value="Multi_ubiq"/>
    <property type="match status" value="1"/>
</dbReference>
<dbReference type="AlphaFoldDB" id="A0A0R3E012"/>
<comment type="caution">
    <text evidence="3">The sequence shown here is derived from an EMBL/GenBank/DDBJ whole genome shotgun (WGS) entry which is preliminary data.</text>
</comment>
<evidence type="ECO:0000256" key="1">
    <source>
        <dbReference type="SAM" id="MobiDB-lite"/>
    </source>
</evidence>
<dbReference type="InterPro" id="IPR027802">
    <property type="entry name" value="Multi-ubiquitin_dom"/>
</dbReference>
<organism evidence="3 4">
    <name type="scientific">Bradyrhizobium manausense</name>
    <dbReference type="NCBI Taxonomy" id="989370"/>
    <lineage>
        <taxon>Bacteria</taxon>
        <taxon>Pseudomonadati</taxon>
        <taxon>Pseudomonadota</taxon>
        <taxon>Alphaproteobacteria</taxon>
        <taxon>Hyphomicrobiales</taxon>
        <taxon>Nitrobacteraceae</taxon>
        <taxon>Bradyrhizobium</taxon>
    </lineage>
</organism>
<evidence type="ECO:0000313" key="3">
    <source>
        <dbReference type="EMBL" id="KRQ15546.1"/>
    </source>
</evidence>